<accession>F3ZPS5</accession>
<feature type="transmembrane region" description="Helical" evidence="1">
    <location>
        <begin position="39"/>
        <end position="59"/>
    </location>
</feature>
<evidence type="ECO:0000256" key="1">
    <source>
        <dbReference type="SAM" id="Phobius"/>
    </source>
</evidence>
<gene>
    <name evidence="2" type="ORF">Bcop_1467</name>
</gene>
<sequence>MSHVLLFLGALLLIATLGIHTAIISGNRVKKPRYTRKPSLMLLPWLCGLILPIFAWTQLTNIPWGWLLLLNFVLVFFGSPILAYLIILIGRRKRKKMSRKLVTTLALGIVFLVIGSILHG</sequence>
<keyword evidence="1" id="KW-1133">Transmembrane helix</keyword>
<dbReference type="OrthoDB" id="1495405at2"/>
<evidence type="ECO:0000313" key="3">
    <source>
        <dbReference type="Proteomes" id="UP000018439"/>
    </source>
</evidence>
<keyword evidence="1" id="KW-0812">Transmembrane</keyword>
<dbReference type="EMBL" id="CM001167">
    <property type="protein sequence ID" value="EGJ71662.1"/>
    <property type="molecule type" value="Genomic_DNA"/>
</dbReference>
<name>F3ZPS5_9BACE</name>
<feature type="transmembrane region" description="Helical" evidence="1">
    <location>
        <begin position="6"/>
        <end position="27"/>
    </location>
</feature>
<feature type="transmembrane region" description="Helical" evidence="1">
    <location>
        <begin position="65"/>
        <end position="89"/>
    </location>
</feature>
<evidence type="ECO:0008006" key="4">
    <source>
        <dbReference type="Google" id="ProtNLM"/>
    </source>
</evidence>
<dbReference type="Proteomes" id="UP000018439">
    <property type="component" value="Chromosome"/>
</dbReference>
<reference evidence="2 3" key="1">
    <citation type="journal article" date="2011" name="Stand. Genomic Sci.">
        <title>Non-contiguous finished genome sequence of Bacteroides coprosuis type strain (PC139).</title>
        <authorList>
            <person name="Land M."/>
            <person name="Held B."/>
            <person name="Gronow S."/>
            <person name="Abt B."/>
            <person name="Lucas S."/>
            <person name="Del Rio T.G."/>
            <person name="Nolan M."/>
            <person name="Tice H."/>
            <person name="Cheng J.F."/>
            <person name="Pitluck S."/>
            <person name="Liolios K."/>
            <person name="Pagani I."/>
            <person name="Ivanova N."/>
            <person name="Mavromatis K."/>
            <person name="Mikhailova N."/>
            <person name="Pati A."/>
            <person name="Tapia R."/>
            <person name="Han C."/>
            <person name="Goodwin L."/>
            <person name="Chen A."/>
            <person name="Palaniappan K."/>
            <person name="Hauser L."/>
            <person name="Brambilla E.M."/>
            <person name="Rohde M."/>
            <person name="Goker M."/>
            <person name="Detter J.C."/>
            <person name="Woyke T."/>
            <person name="Bristow J."/>
            <person name="Eisen J.A."/>
            <person name="Markowitz V."/>
            <person name="Hugenholtz P."/>
            <person name="Kyrpides N.C."/>
            <person name="Klenk H.P."/>
            <person name="Lapidus A."/>
        </authorList>
    </citation>
    <scope>NUCLEOTIDE SEQUENCE [LARGE SCALE GENOMIC DNA]</scope>
    <source>
        <strain evidence="2 3">DSM 18011</strain>
    </source>
</reference>
<keyword evidence="3" id="KW-1185">Reference proteome</keyword>
<keyword evidence="1" id="KW-0472">Membrane</keyword>
<dbReference type="AlphaFoldDB" id="F3ZPS5"/>
<feature type="transmembrane region" description="Helical" evidence="1">
    <location>
        <begin position="101"/>
        <end position="119"/>
    </location>
</feature>
<proteinExistence type="predicted"/>
<evidence type="ECO:0000313" key="2">
    <source>
        <dbReference type="EMBL" id="EGJ71662.1"/>
    </source>
</evidence>
<organism evidence="2 3">
    <name type="scientific">Bacteroides coprosuis DSM 18011</name>
    <dbReference type="NCBI Taxonomy" id="679937"/>
    <lineage>
        <taxon>Bacteria</taxon>
        <taxon>Pseudomonadati</taxon>
        <taxon>Bacteroidota</taxon>
        <taxon>Bacteroidia</taxon>
        <taxon>Bacteroidales</taxon>
        <taxon>Bacteroidaceae</taxon>
        <taxon>Bacteroides</taxon>
    </lineage>
</organism>
<protein>
    <recommendedName>
        <fullName evidence="4">Transmembrane protein</fullName>
    </recommendedName>
</protein>
<dbReference type="HOGENOM" id="CLU_2044964_0_0_10"/>